<reference evidence="7 8" key="1">
    <citation type="journal article" date="2013" name="Genome Announc.">
        <title>Genome Sequence of the Polycyclic Aromatic Hydrocarbon-Degrading Bacterium Strain Marinobacter nanhaiticus D15-8WT.</title>
        <authorList>
            <person name="Cui Z."/>
            <person name="Gao W."/>
            <person name="Li Q."/>
            <person name="Xu G."/>
            <person name="Zheng L."/>
        </authorList>
    </citation>
    <scope>NUCLEOTIDE SEQUENCE [LARGE SCALE GENOMIC DNA]</scope>
    <source>
        <strain evidence="7 8">D15-8W</strain>
    </source>
</reference>
<dbReference type="InterPro" id="IPR008778">
    <property type="entry name" value="Pirin_C_dom"/>
</dbReference>
<dbReference type="InterPro" id="IPR014710">
    <property type="entry name" value="RmlC-like_jellyroll"/>
</dbReference>
<evidence type="ECO:0000256" key="4">
    <source>
        <dbReference type="SAM" id="MobiDB-lite"/>
    </source>
</evidence>
<dbReference type="SUPFAM" id="SSF51182">
    <property type="entry name" value="RmlC-like cupins"/>
    <property type="match status" value="1"/>
</dbReference>
<dbReference type="CDD" id="cd02247">
    <property type="entry name" value="cupin_pirin_C"/>
    <property type="match status" value="1"/>
</dbReference>
<keyword evidence="8" id="KW-1185">Reference proteome</keyword>
<dbReference type="PIRSF" id="PIRSF006232">
    <property type="entry name" value="Pirin"/>
    <property type="match status" value="1"/>
</dbReference>
<dbReference type="PATRIC" id="fig|626887.3.peg.384"/>
<protein>
    <submittedName>
        <fullName evidence="7">Pirin family protein</fullName>
    </submittedName>
</protein>
<gene>
    <name evidence="7" type="ORF">J057_02035</name>
</gene>
<feature type="domain" description="Pirin N-terminal" evidence="5">
    <location>
        <begin position="40"/>
        <end position="140"/>
    </location>
</feature>
<comment type="caution">
    <text evidence="7">The sequence shown here is derived from an EMBL/GenBank/DDBJ whole genome shotgun (WGS) entry which is preliminary data.</text>
</comment>
<dbReference type="InterPro" id="IPR011051">
    <property type="entry name" value="RmlC_Cupin_sf"/>
</dbReference>
<evidence type="ECO:0000259" key="6">
    <source>
        <dbReference type="Pfam" id="PF05726"/>
    </source>
</evidence>
<dbReference type="InterPro" id="IPR012093">
    <property type="entry name" value="Pirin"/>
</dbReference>
<dbReference type="InterPro" id="IPR003829">
    <property type="entry name" value="Pirin_N_dom"/>
</dbReference>
<organism evidence="7 8">
    <name type="scientific">Marinobacter nanhaiticus D15-8W</name>
    <dbReference type="NCBI Taxonomy" id="626887"/>
    <lineage>
        <taxon>Bacteria</taxon>
        <taxon>Pseudomonadati</taxon>
        <taxon>Pseudomonadota</taxon>
        <taxon>Gammaproteobacteria</taxon>
        <taxon>Pseudomonadales</taxon>
        <taxon>Marinobacteraceae</taxon>
        <taxon>Marinobacter</taxon>
    </lineage>
</organism>
<feature type="domain" description="Pirin C-terminal" evidence="6">
    <location>
        <begin position="193"/>
        <end position="289"/>
    </location>
</feature>
<dbReference type="RefSeq" id="WP_004582958.1">
    <property type="nucleotide sequence ID" value="NZ_AP028878.1"/>
</dbReference>
<evidence type="ECO:0000256" key="3">
    <source>
        <dbReference type="RuleBase" id="RU003457"/>
    </source>
</evidence>
<dbReference type="AlphaFoldDB" id="N6WXX3"/>
<dbReference type="STRING" id="626887.J057_02035"/>
<dbReference type="eggNOG" id="COG1741">
    <property type="taxonomic scope" value="Bacteria"/>
</dbReference>
<dbReference type="GO" id="GO:0046872">
    <property type="term" value="F:metal ion binding"/>
    <property type="evidence" value="ECO:0007669"/>
    <property type="project" value="UniProtKB-KW"/>
</dbReference>
<dbReference type="PANTHER" id="PTHR13903">
    <property type="entry name" value="PIRIN-RELATED"/>
    <property type="match status" value="1"/>
</dbReference>
<dbReference type="OrthoDB" id="9780903at2"/>
<dbReference type="CDD" id="cd02909">
    <property type="entry name" value="cupin_pirin_N"/>
    <property type="match status" value="1"/>
</dbReference>
<evidence type="ECO:0000256" key="1">
    <source>
        <dbReference type="ARBA" id="ARBA00008416"/>
    </source>
</evidence>
<feature type="binding site" evidence="2">
    <location>
        <position position="80"/>
    </location>
    <ligand>
        <name>Fe cation</name>
        <dbReference type="ChEBI" id="CHEBI:24875"/>
    </ligand>
</feature>
<evidence type="ECO:0000256" key="2">
    <source>
        <dbReference type="PIRSR" id="PIRSR006232-1"/>
    </source>
</evidence>
<proteinExistence type="inferred from homology"/>
<dbReference type="Pfam" id="PF05726">
    <property type="entry name" value="Pirin_C"/>
    <property type="match status" value="1"/>
</dbReference>
<sequence>MSNTDSNSSLSSSRDCPVVSGKRLVQHVEARKTDVGGIPVARALPTRGRRTIGAWCFLDHAGPVVFRGNSRGMRVGPHPHIGLQTFTWMIAGEVLHRDSLGSEQVIRPGEVNLMTAGNGICHTEESVEASGQLHAAQLWIALPYADRETAPRFDHYPYLPRWEEQGADMTLLMGHFRDHNAPTLAFSPLIGIDLAHRNGGAMRIPLRTDYEYGLLPLEGTFDIGGETFRTNELAYFGTGRSDVEFHAPPGGRAILLGGEPVEDEILMWWNFVGYSKSEIAQAQREWEQGSDRFGSVPAYEGERLMPPPIPWKVDPPASHS</sequence>
<feature type="binding site" evidence="2">
    <location>
        <position position="78"/>
    </location>
    <ligand>
        <name>Fe cation</name>
        <dbReference type="ChEBI" id="CHEBI:24875"/>
    </ligand>
</feature>
<dbReference type="EMBL" id="APLQ01000010">
    <property type="protein sequence ID" value="ENO16451.1"/>
    <property type="molecule type" value="Genomic_DNA"/>
</dbReference>
<keyword evidence="2" id="KW-0408">Iron</keyword>
<evidence type="ECO:0000259" key="5">
    <source>
        <dbReference type="Pfam" id="PF02678"/>
    </source>
</evidence>
<comment type="similarity">
    <text evidence="1 3">Belongs to the pirin family.</text>
</comment>
<dbReference type="HOGENOM" id="CLU_045717_1_0_6"/>
<feature type="binding site" evidence="2">
    <location>
        <position position="124"/>
    </location>
    <ligand>
        <name>Fe cation</name>
        <dbReference type="ChEBI" id="CHEBI:24875"/>
    </ligand>
</feature>
<comment type="cofactor">
    <cofactor evidence="2">
        <name>Fe cation</name>
        <dbReference type="ChEBI" id="CHEBI:24875"/>
    </cofactor>
    <text evidence="2">Binds 1 Fe cation per subunit.</text>
</comment>
<evidence type="ECO:0000313" key="8">
    <source>
        <dbReference type="Proteomes" id="UP000013165"/>
    </source>
</evidence>
<feature type="region of interest" description="Disordered" evidence="4">
    <location>
        <begin position="297"/>
        <end position="320"/>
    </location>
</feature>
<dbReference type="PANTHER" id="PTHR13903:SF8">
    <property type="entry name" value="PIRIN"/>
    <property type="match status" value="1"/>
</dbReference>
<feature type="binding site" evidence="2">
    <location>
        <position position="122"/>
    </location>
    <ligand>
        <name>Fe cation</name>
        <dbReference type="ChEBI" id="CHEBI:24875"/>
    </ligand>
</feature>
<dbReference type="Pfam" id="PF02678">
    <property type="entry name" value="Pirin"/>
    <property type="match status" value="1"/>
</dbReference>
<evidence type="ECO:0000313" key="7">
    <source>
        <dbReference type="EMBL" id="ENO16451.1"/>
    </source>
</evidence>
<dbReference type="Proteomes" id="UP000013165">
    <property type="component" value="Unassembled WGS sequence"/>
</dbReference>
<name>N6WXX3_9GAMM</name>
<keyword evidence="2" id="KW-0479">Metal-binding</keyword>
<accession>N6WXX3</accession>
<dbReference type="Gene3D" id="2.60.120.10">
    <property type="entry name" value="Jelly Rolls"/>
    <property type="match status" value="2"/>
</dbReference>